<evidence type="ECO:0000313" key="2">
    <source>
        <dbReference type="Proteomes" id="UP000820818"/>
    </source>
</evidence>
<accession>A0AAD5KNC4</accession>
<comment type="caution">
    <text evidence="1">The sequence shown here is derived from an EMBL/GenBank/DDBJ whole genome shotgun (WGS) entry which is preliminary data.</text>
</comment>
<dbReference type="EMBL" id="WJBH02000006">
    <property type="protein sequence ID" value="KAI9556489.1"/>
    <property type="molecule type" value="Genomic_DNA"/>
</dbReference>
<evidence type="ECO:0000313" key="1">
    <source>
        <dbReference type="EMBL" id="KAI9556489.1"/>
    </source>
</evidence>
<keyword evidence="2" id="KW-1185">Reference proteome</keyword>
<organism evidence="1 2">
    <name type="scientific">Daphnia sinensis</name>
    <dbReference type="NCBI Taxonomy" id="1820382"/>
    <lineage>
        <taxon>Eukaryota</taxon>
        <taxon>Metazoa</taxon>
        <taxon>Ecdysozoa</taxon>
        <taxon>Arthropoda</taxon>
        <taxon>Crustacea</taxon>
        <taxon>Branchiopoda</taxon>
        <taxon>Diplostraca</taxon>
        <taxon>Cladocera</taxon>
        <taxon>Anomopoda</taxon>
        <taxon>Daphniidae</taxon>
        <taxon>Daphnia</taxon>
        <taxon>Daphnia similis group</taxon>
    </lineage>
</organism>
<gene>
    <name evidence="1" type="ORF">GHT06_016278</name>
</gene>
<protein>
    <submittedName>
        <fullName evidence="1">Uncharacterized protein</fullName>
    </submittedName>
</protein>
<reference evidence="1 2" key="1">
    <citation type="submission" date="2022-05" db="EMBL/GenBank/DDBJ databases">
        <title>A multi-omics perspective on studying reproductive biology in Daphnia sinensis.</title>
        <authorList>
            <person name="Jia J."/>
        </authorList>
    </citation>
    <scope>NUCLEOTIDE SEQUENCE [LARGE SCALE GENOMIC DNA]</scope>
    <source>
        <strain evidence="1 2">WSL</strain>
    </source>
</reference>
<dbReference type="Proteomes" id="UP000820818">
    <property type="component" value="Linkage Group LG6"/>
</dbReference>
<proteinExistence type="predicted"/>
<dbReference type="AlphaFoldDB" id="A0AAD5KNC4"/>
<sequence>MDRNNSANNIGTCTSSRMHGTDLSLTAQVISLAECQIFRSKQARKVLQCLSDSPPCKRRAKEV</sequence>
<name>A0AAD5KNC4_9CRUS</name>